<accession>L9WSF8</accession>
<dbReference type="EMBL" id="AOHZ01000076">
    <property type="protein sequence ID" value="ELY52395.1"/>
    <property type="molecule type" value="Genomic_DNA"/>
</dbReference>
<keyword evidence="2" id="KW-0813">Transport</keyword>
<sequence>MSAIDATSLTKRFGDEVALEGLDLVVEEGEVFGFLGPNGAGKSTTINLLLDFMRPTAGSASVLGLDARADSEVIRSRIGVLAEGIDLYDRLTGRRHLELAIDWADGEETPAELLERVGLSVEDAERPVGGYSKGMTQRLALAMALAGDPELLILDEPASGLDPNGIRTMRELVRSEAESGTTVFFSSHDLGQVEAVCDRVAILNDGELITVDTIDGLREAIGARAELYLRVPDEPDAADLSTVDGVADVAYEDGRLVVACTDPRAKALAIGRLLDADVEILDIDASSVALEDVFAAYTDGEIDVVREDDADADERGGRLSRVFR</sequence>
<dbReference type="PROSITE" id="PS50893">
    <property type="entry name" value="ABC_TRANSPORTER_2"/>
    <property type="match status" value="1"/>
</dbReference>
<dbReference type="eggNOG" id="arCOG00194">
    <property type="taxonomic scope" value="Archaea"/>
</dbReference>
<dbReference type="OrthoDB" id="87732at2157"/>
<dbReference type="InterPro" id="IPR003439">
    <property type="entry name" value="ABC_transporter-like_ATP-bd"/>
</dbReference>
<dbReference type="InterPro" id="IPR003593">
    <property type="entry name" value="AAA+_ATPase"/>
</dbReference>
<keyword evidence="3" id="KW-0547">Nucleotide-binding</keyword>
<evidence type="ECO:0000256" key="2">
    <source>
        <dbReference type="ARBA" id="ARBA00022448"/>
    </source>
</evidence>
<evidence type="ECO:0000313" key="7">
    <source>
        <dbReference type="Proteomes" id="UP000011602"/>
    </source>
</evidence>
<evidence type="ECO:0000313" key="6">
    <source>
        <dbReference type="EMBL" id="ELY52395.1"/>
    </source>
</evidence>
<reference evidence="6 7" key="1">
    <citation type="journal article" date="2014" name="PLoS Genet.">
        <title>Phylogenetically driven sequencing of extremely halophilic archaea reveals strategies for static and dynamic osmo-response.</title>
        <authorList>
            <person name="Becker E.A."/>
            <person name="Seitzer P.M."/>
            <person name="Tritt A."/>
            <person name="Larsen D."/>
            <person name="Krusor M."/>
            <person name="Yao A.I."/>
            <person name="Wu D."/>
            <person name="Madern D."/>
            <person name="Eisen J.A."/>
            <person name="Darling A.E."/>
            <person name="Facciotti M.T."/>
        </authorList>
    </citation>
    <scope>NUCLEOTIDE SEQUENCE [LARGE SCALE GENOMIC DNA]</scope>
    <source>
        <strain evidence="6 7">JCM 12255</strain>
    </source>
</reference>
<feature type="domain" description="ABC transporter" evidence="5">
    <location>
        <begin position="4"/>
        <end position="230"/>
    </location>
</feature>
<evidence type="ECO:0000256" key="4">
    <source>
        <dbReference type="ARBA" id="ARBA00022840"/>
    </source>
</evidence>
<evidence type="ECO:0000256" key="3">
    <source>
        <dbReference type="ARBA" id="ARBA00022741"/>
    </source>
</evidence>
<dbReference type="PANTHER" id="PTHR43335">
    <property type="entry name" value="ABC TRANSPORTER, ATP-BINDING PROTEIN"/>
    <property type="match status" value="1"/>
</dbReference>
<keyword evidence="7" id="KW-1185">Reference proteome</keyword>
<evidence type="ECO:0000256" key="1">
    <source>
        <dbReference type="ARBA" id="ARBA00005417"/>
    </source>
</evidence>
<dbReference type="SUPFAM" id="SSF52540">
    <property type="entry name" value="P-loop containing nucleoside triphosphate hydrolases"/>
    <property type="match status" value="1"/>
</dbReference>
<comment type="similarity">
    <text evidence="1">Belongs to the ABC transporter superfamily.</text>
</comment>
<dbReference type="AlphaFoldDB" id="L9WSF8"/>
<dbReference type="Pfam" id="PF00005">
    <property type="entry name" value="ABC_tran"/>
    <property type="match status" value="1"/>
</dbReference>
<comment type="caution">
    <text evidence="6">The sequence shown here is derived from an EMBL/GenBank/DDBJ whole genome shotgun (WGS) entry which is preliminary data.</text>
</comment>
<dbReference type="SMART" id="SM00382">
    <property type="entry name" value="AAA"/>
    <property type="match status" value="1"/>
</dbReference>
<dbReference type="PATRIC" id="fig|1227499.3.peg.3330"/>
<evidence type="ECO:0000259" key="5">
    <source>
        <dbReference type="PROSITE" id="PS50893"/>
    </source>
</evidence>
<dbReference type="GO" id="GO:0016887">
    <property type="term" value="F:ATP hydrolysis activity"/>
    <property type="evidence" value="ECO:0007669"/>
    <property type="project" value="InterPro"/>
</dbReference>
<dbReference type="STRING" id="1227499.C493_16254"/>
<dbReference type="Proteomes" id="UP000011602">
    <property type="component" value="Unassembled WGS sequence"/>
</dbReference>
<dbReference type="CDD" id="cd03230">
    <property type="entry name" value="ABC_DR_subfamily_A"/>
    <property type="match status" value="1"/>
</dbReference>
<proteinExistence type="inferred from homology"/>
<dbReference type="Gene3D" id="3.40.50.300">
    <property type="entry name" value="P-loop containing nucleotide triphosphate hydrolases"/>
    <property type="match status" value="1"/>
</dbReference>
<gene>
    <name evidence="6" type="ORF">C493_16254</name>
</gene>
<keyword evidence="4" id="KW-0067">ATP-binding</keyword>
<protein>
    <submittedName>
        <fullName evidence="6">ABC transporter</fullName>
    </submittedName>
</protein>
<dbReference type="GO" id="GO:0005524">
    <property type="term" value="F:ATP binding"/>
    <property type="evidence" value="ECO:0007669"/>
    <property type="project" value="UniProtKB-KW"/>
</dbReference>
<dbReference type="PANTHER" id="PTHR43335:SF4">
    <property type="entry name" value="ABC TRANSPORTER, ATP-BINDING PROTEIN"/>
    <property type="match status" value="1"/>
</dbReference>
<dbReference type="RefSeq" id="WP_007260514.1">
    <property type="nucleotide sequence ID" value="NZ_AOHZ01000076.1"/>
</dbReference>
<name>L9WSF8_9EURY</name>
<dbReference type="InterPro" id="IPR027417">
    <property type="entry name" value="P-loop_NTPase"/>
</dbReference>
<organism evidence="6 7">
    <name type="scientific">Natronolimnohabitans innermongolicus JCM 12255</name>
    <dbReference type="NCBI Taxonomy" id="1227499"/>
    <lineage>
        <taxon>Archaea</taxon>
        <taxon>Methanobacteriati</taxon>
        <taxon>Methanobacteriota</taxon>
        <taxon>Stenosarchaea group</taxon>
        <taxon>Halobacteria</taxon>
        <taxon>Halobacteriales</taxon>
        <taxon>Natrialbaceae</taxon>
        <taxon>Natronolimnohabitans</taxon>
    </lineage>
</organism>